<reference evidence="1" key="1">
    <citation type="submission" date="2014-05" db="EMBL/GenBank/DDBJ databases">
        <authorList>
            <person name="Chronopoulou M."/>
        </authorList>
    </citation>
    <scope>NUCLEOTIDE SEQUENCE</scope>
    <source>
        <tissue evidence="1">Whole organism</tissue>
    </source>
</reference>
<organism evidence="1">
    <name type="scientific">Lepeophtheirus salmonis</name>
    <name type="common">Salmon louse</name>
    <name type="synonym">Caligus salmonis</name>
    <dbReference type="NCBI Taxonomy" id="72036"/>
    <lineage>
        <taxon>Eukaryota</taxon>
        <taxon>Metazoa</taxon>
        <taxon>Ecdysozoa</taxon>
        <taxon>Arthropoda</taxon>
        <taxon>Crustacea</taxon>
        <taxon>Multicrustacea</taxon>
        <taxon>Hexanauplia</taxon>
        <taxon>Copepoda</taxon>
        <taxon>Siphonostomatoida</taxon>
        <taxon>Caligidae</taxon>
        <taxon>Lepeophtheirus</taxon>
    </lineage>
</organism>
<dbReference type="AlphaFoldDB" id="A0A0K2TWV6"/>
<protein>
    <submittedName>
        <fullName evidence="1">Uncharacterized protein</fullName>
    </submittedName>
</protein>
<accession>A0A0K2TWV6</accession>
<name>A0A0K2TWV6_LEPSM</name>
<sequence length="48" mass="5514">MISILEKDHKKYENIASLSHNIRFGTYSLPMTNKSGYTRTIIVSLIQT</sequence>
<dbReference type="EMBL" id="HACA01012816">
    <property type="protein sequence ID" value="CDW30177.1"/>
    <property type="molecule type" value="Transcribed_RNA"/>
</dbReference>
<proteinExistence type="predicted"/>
<evidence type="ECO:0000313" key="1">
    <source>
        <dbReference type="EMBL" id="CDW30177.1"/>
    </source>
</evidence>